<dbReference type="InterPro" id="IPR011009">
    <property type="entry name" value="Kinase-like_dom_sf"/>
</dbReference>
<evidence type="ECO:0000256" key="29">
    <source>
        <dbReference type="PROSITE-ProRule" id="PRU10141"/>
    </source>
</evidence>
<sequence length="1734" mass="193968">MDGGKGPRLKDFLSGSLATWALGLASLVGEAAEPEGEEDEEGEGPFCPEKKLLHLSDGALLLRVLGIIAPSSRGGPRMARGCDGPAARRVRNLNHLWVRLRDFYQEELQLLILSPSPDLQALESDPFSEEAVEELEGILRLLLGASVQCEHRELFIRHIQGLGLEVQSELAAAIQEVTQPGAGGVLALAGPEPGDLEPPELEMLFRNLMGALLRLARERDMGAQRLAELLLEREPAPLLPEAPARSPPEGPAHHLALQLANTKAQLRRLRQELEEKAELLLDSQAEVQDLEAEIRRLRQEAQVLSGQAKRAELYREEVEALRERAGRLLRLQEELRRCRERLQVAEACKSQLEEERALSGALEASKALLEEQLEAAQERCARLHETQRENLLLRTRLGEAHAELDTLRHQVDQLAEENVELELELQRSLEPPLGFPWEASVPGAAPSLHDEVREAEAGRLQILERENRELRGLLQLLQRQPGGQRPLLEEQSEDSLVAELDGAPQTCLASDLGPQGLAGQVEDEGTQASDPAPPVSDSALERLAVHPQASDLDLRVIERPLQLAAMAPQTSDLTLQESGPTVATQKCPENAGHGALLQIPTSVVSLQGPGLEIQAELLGGEAGESGPKAREGPASKPGPPEVSLRVELEEQETPGQGLELPKGQRDARGDEQKLEGMIGDPAQQNPQQESEGALEAQTWQGPISGEISSGGVPEQEALREEVAQLRREAEALRAELEAQARRLEARGMEAARLSEELAQARKTEAEAHREVEAQAREQARLREAVEAAGRELEAASQEREALAEALAAAGRERRQWEREAPRLRARAETAEEQLQELESQDRRHQQEAERERQALREELEKAMVRGRELGARLEHLQSELEQAALERQEFLREQEFQHQRYQGLEQRLETELQAAAISKEEALKELKTRALQLEEELVQLRQGPEGLGPEGHAEPRTLQAQSGRLIEVERSNATLVAEKVALQGQLQHLEGQLGSLQGRAQELLLQSQRAQEYSSRLQAEKSVLEMQGQELHRKLGVLEEEVRVARQSQEETRGQQQALLRDHEALAQLQRRQEAELEGLLVRHRDLKANMRALELAHRELQGRHEQLQAQRANVEAQEVALLAERERLMQDGHRQRGLEEELRRLQSEHERAQMLLAEVSRERGELQGERGELRGRLARLELERAQLEVQSQRLRESNQQLDLSACRLTTQCELLTELRSAQEEENRQLLAEVQALSRENRELLERSLESRDHLHREQREYLDQLNALRREKQKLVEKIMDQYRVLEPGPLPRTKKGSWLADKVKRLMRPRREGGPHGGPRLGADGAGSPESLGGPPEAELSEGREADRTGSPSPAPMRRAQSSLCLRDETLAGGQRRKLSSRFPVGRSSESFSPGDTPRQRFRQRRPGPLGAPTSHDKGPGVGWDGSIETLSENQADANGEANLTGNEEKVSVENFELLKVLGTGAYGKVFLVRKAVGHDAGKLYAMKVLRKAALVQRAKTQEHTRTERSVLELVRQAPFLVTLHYAFQTDAKLHLILDYVNGGEMFTHLYQRQHFKEAEVRVYGGEIVLALEHLHKLGIIYRDLKLENVLLDSEGHIVLTDFGLSKEFLTEEKERTFSFCGTIEYMAPEIIRSKSGHGKAVDWWSLGILLFELLTGASPFTLEGERNTQAEVSRTCCSGYFARTPRSDWVQGPRGHRKSRTTPSSRVWIGPLWLPGKFQPHSDHRSARSWM</sequence>
<feature type="region of interest" description="Disordered" evidence="31">
    <location>
        <begin position="1309"/>
        <end position="1430"/>
    </location>
</feature>
<dbReference type="EC" id="2.7.11.1" evidence="7"/>
<feature type="compositionally biased region" description="Basic and acidic residues" evidence="31">
    <location>
        <begin position="839"/>
        <end position="852"/>
    </location>
</feature>
<dbReference type="SUPFAM" id="SSF56112">
    <property type="entry name" value="Protein kinase-like (PK-like)"/>
    <property type="match status" value="1"/>
</dbReference>
<dbReference type="GO" id="GO:0031122">
    <property type="term" value="P:cytoplasmic microtubule organization"/>
    <property type="evidence" value="ECO:0000318"/>
    <property type="project" value="GO_Central"/>
</dbReference>
<evidence type="ECO:0000256" key="7">
    <source>
        <dbReference type="ARBA" id="ARBA00012513"/>
    </source>
</evidence>
<evidence type="ECO:0000256" key="10">
    <source>
        <dbReference type="ARBA" id="ARBA00022553"/>
    </source>
</evidence>
<keyword evidence="8" id="KW-0963">Cytoplasm</keyword>
<dbReference type="GO" id="GO:0005737">
    <property type="term" value="C:cytoplasm"/>
    <property type="evidence" value="ECO:0000318"/>
    <property type="project" value="GO_Central"/>
</dbReference>
<dbReference type="PROSITE" id="PS00107">
    <property type="entry name" value="PROTEIN_KINASE_ATP"/>
    <property type="match status" value="1"/>
</dbReference>
<dbReference type="Proteomes" id="UP000805418">
    <property type="component" value="Chromosome 18"/>
</dbReference>
<comment type="similarity">
    <text evidence="6">Belongs to the protein kinase superfamily. AGC Ser/Thr protein kinase family. S6 kinase subfamily.</text>
</comment>
<evidence type="ECO:0000256" key="3">
    <source>
        <dbReference type="ARBA" id="ARBA00004240"/>
    </source>
</evidence>
<comment type="similarity">
    <text evidence="24">Belongs to the CCDC88 family.</text>
</comment>
<evidence type="ECO:0000256" key="4">
    <source>
        <dbReference type="ARBA" id="ARBA00004267"/>
    </source>
</evidence>
<evidence type="ECO:0000256" key="8">
    <source>
        <dbReference type="ARBA" id="ARBA00022490"/>
    </source>
</evidence>
<keyword evidence="16 29" id="KW-0067">ATP-binding</keyword>
<dbReference type="GO" id="GO:0005813">
    <property type="term" value="C:centrosome"/>
    <property type="evidence" value="ECO:0000318"/>
    <property type="project" value="GO_Central"/>
</dbReference>
<evidence type="ECO:0000256" key="11">
    <source>
        <dbReference type="ARBA" id="ARBA00022679"/>
    </source>
</evidence>
<reference evidence="34" key="1">
    <citation type="submission" date="2020-03" db="EMBL/GenBank/DDBJ databases">
        <title>Long-read based genome assembly of a Labrador retriever dog.</title>
        <authorList>
            <person name="Eory L."/>
            <person name="Zhang W."/>
            <person name="Schoenebeck J."/>
        </authorList>
    </citation>
    <scope>NUCLEOTIDE SEQUENCE [LARGE SCALE GENOMIC DNA]</scope>
    <source>
        <strain evidence="34">Labrador retriever</strain>
    </source>
</reference>
<dbReference type="InterPro" id="IPR000719">
    <property type="entry name" value="Prot_kinase_dom"/>
</dbReference>
<feature type="domain" description="Protein kinase" evidence="33">
    <location>
        <begin position="1458"/>
        <end position="1734"/>
    </location>
</feature>
<comment type="cofactor">
    <cofactor evidence="1">
        <name>Mg(2+)</name>
        <dbReference type="ChEBI" id="CHEBI:18420"/>
    </cofactor>
</comment>
<dbReference type="GO" id="GO:0005654">
    <property type="term" value="C:nucleoplasm"/>
    <property type="evidence" value="ECO:0007669"/>
    <property type="project" value="Ensembl"/>
</dbReference>
<gene>
    <name evidence="34" type="primary">CCDC88B</name>
</gene>
<dbReference type="Gene3D" id="1.10.510.10">
    <property type="entry name" value="Transferase(Phosphotransferase) domain 1"/>
    <property type="match status" value="1"/>
</dbReference>
<feature type="coiled-coil region" evidence="30">
    <location>
        <begin position="252"/>
        <end position="424"/>
    </location>
</feature>
<evidence type="ECO:0000256" key="26">
    <source>
        <dbReference type="ARBA" id="ARBA00068574"/>
    </source>
</evidence>
<keyword evidence="14" id="KW-0418">Kinase</keyword>
<dbReference type="GO" id="GO:0001819">
    <property type="term" value="P:positive regulation of cytokine production"/>
    <property type="evidence" value="ECO:0007669"/>
    <property type="project" value="Ensembl"/>
</dbReference>
<dbReference type="Ensembl" id="ENSCAFT00845054088.1">
    <property type="protein sequence ID" value="ENSCAFP00845042492.1"/>
    <property type="gene ID" value="ENSCAFG00845030464.1"/>
</dbReference>
<keyword evidence="32" id="KW-0732">Signal</keyword>
<dbReference type="Gene3D" id="1.10.418.10">
    <property type="entry name" value="Calponin-like domain"/>
    <property type="match status" value="1"/>
</dbReference>
<dbReference type="Pfam" id="PF00069">
    <property type="entry name" value="Pkinase"/>
    <property type="match status" value="1"/>
</dbReference>
<dbReference type="GO" id="GO:0016020">
    <property type="term" value="C:membrane"/>
    <property type="evidence" value="ECO:0007669"/>
    <property type="project" value="UniProtKB-SubCell"/>
</dbReference>
<evidence type="ECO:0000259" key="33">
    <source>
        <dbReference type="PROSITE" id="PS50011"/>
    </source>
</evidence>
<evidence type="ECO:0000256" key="20">
    <source>
        <dbReference type="ARBA" id="ARBA00023136"/>
    </source>
</evidence>
<evidence type="ECO:0000256" key="23">
    <source>
        <dbReference type="ARBA" id="ARBA00048679"/>
    </source>
</evidence>
<comment type="catalytic activity">
    <reaction evidence="23">
        <text>L-seryl-[protein] + ATP = O-phospho-L-seryl-[protein] + ADP + H(+)</text>
        <dbReference type="Rhea" id="RHEA:17989"/>
        <dbReference type="Rhea" id="RHEA-COMP:9863"/>
        <dbReference type="Rhea" id="RHEA-COMP:11604"/>
        <dbReference type="ChEBI" id="CHEBI:15378"/>
        <dbReference type="ChEBI" id="CHEBI:29999"/>
        <dbReference type="ChEBI" id="CHEBI:30616"/>
        <dbReference type="ChEBI" id="CHEBI:83421"/>
        <dbReference type="ChEBI" id="CHEBI:456216"/>
        <dbReference type="EC" id="2.7.11.1"/>
    </reaction>
</comment>
<dbReference type="OrthoDB" id="10254988at2759"/>
<evidence type="ECO:0000256" key="31">
    <source>
        <dbReference type="SAM" id="MobiDB-lite"/>
    </source>
</evidence>
<dbReference type="InterPro" id="IPR043936">
    <property type="entry name" value="HOOK_N"/>
</dbReference>
<feature type="region of interest" description="Disordered" evidence="31">
    <location>
        <begin position="506"/>
        <end position="536"/>
    </location>
</feature>
<evidence type="ECO:0000313" key="35">
    <source>
        <dbReference type="Proteomes" id="UP000805418"/>
    </source>
</evidence>
<keyword evidence="15" id="KW-0256">Endoplasmic reticulum</keyword>
<feature type="compositionally biased region" description="Basic and acidic residues" evidence="31">
    <location>
        <begin position="662"/>
        <end position="674"/>
    </location>
</feature>
<evidence type="ECO:0000256" key="17">
    <source>
        <dbReference type="ARBA" id="ARBA00023016"/>
    </source>
</evidence>
<comment type="catalytic activity">
    <reaction evidence="22">
        <text>L-threonyl-[protein] + ATP = O-phospho-L-threonyl-[protein] + ADP + H(+)</text>
        <dbReference type="Rhea" id="RHEA:46608"/>
        <dbReference type="Rhea" id="RHEA-COMP:11060"/>
        <dbReference type="Rhea" id="RHEA-COMP:11605"/>
        <dbReference type="ChEBI" id="CHEBI:15378"/>
        <dbReference type="ChEBI" id="CHEBI:30013"/>
        <dbReference type="ChEBI" id="CHEBI:30616"/>
        <dbReference type="ChEBI" id="CHEBI:61977"/>
        <dbReference type="ChEBI" id="CHEBI:456216"/>
        <dbReference type="EC" id="2.7.11.1"/>
    </reaction>
</comment>
<comment type="subcellular location">
    <subcellularLocation>
        <location evidence="4">Cytoplasm</location>
        <location evidence="4">Cytoskeleton</location>
        <location evidence="4">Microtubule organizing center</location>
    </subcellularLocation>
    <subcellularLocation>
        <location evidence="3">Endoplasmic reticulum</location>
    </subcellularLocation>
    <subcellularLocation>
        <location evidence="5">Golgi apparatus</location>
    </subcellularLocation>
    <subcellularLocation>
        <location evidence="2">Membrane</location>
        <topology evidence="2">Peripheral membrane protein</topology>
    </subcellularLocation>
</comment>
<dbReference type="Pfam" id="PF19047">
    <property type="entry name" value="HOOK_N"/>
    <property type="match status" value="1"/>
</dbReference>
<keyword evidence="13 29" id="KW-0547">Nucleotide-binding</keyword>
<accession>A0A8I3QBM1</accession>
<dbReference type="GO" id="GO:0005829">
    <property type="term" value="C:cytosol"/>
    <property type="evidence" value="ECO:0007669"/>
    <property type="project" value="Ensembl"/>
</dbReference>
<evidence type="ECO:0000256" key="24">
    <source>
        <dbReference type="ARBA" id="ARBA00061299"/>
    </source>
</evidence>
<feature type="chain" id="PRO_5035280670" description="Coiled-coil domain-containing protein 88B" evidence="32">
    <location>
        <begin position="32"/>
        <end position="1734"/>
    </location>
</feature>
<reference evidence="34" key="3">
    <citation type="submission" date="2025-09" db="UniProtKB">
        <authorList>
            <consortium name="Ensembl"/>
        </authorList>
    </citation>
    <scope>IDENTIFICATION</scope>
    <source>
        <strain evidence="34">Boxer</strain>
    </source>
</reference>
<dbReference type="PROSITE" id="PS50011">
    <property type="entry name" value="PROTEIN_KINASE_DOM"/>
    <property type="match status" value="1"/>
</dbReference>
<dbReference type="InterPro" id="IPR008271">
    <property type="entry name" value="Ser/Thr_kinase_AS"/>
</dbReference>
<evidence type="ECO:0000256" key="16">
    <source>
        <dbReference type="ARBA" id="ARBA00022840"/>
    </source>
</evidence>
<dbReference type="GO" id="GO:0008017">
    <property type="term" value="F:microtubule binding"/>
    <property type="evidence" value="ECO:0000318"/>
    <property type="project" value="GO_Central"/>
</dbReference>
<comment type="subunit">
    <text evidence="25">Homodimer. Interacts with DOCK8. Interacts (via C-terminus) with intact microtubules. Interacts with dynein-dynactin motor complex. Interacts (via C-terminus) with HSPA5.</text>
</comment>
<dbReference type="GO" id="GO:0042102">
    <property type="term" value="P:positive regulation of T cell proliferation"/>
    <property type="evidence" value="ECO:0007669"/>
    <property type="project" value="Ensembl"/>
</dbReference>
<keyword evidence="11" id="KW-0808">Transferase</keyword>
<evidence type="ECO:0000256" key="13">
    <source>
        <dbReference type="ARBA" id="ARBA00022741"/>
    </source>
</evidence>
<dbReference type="PANTHER" id="PTHR18947:SF35">
    <property type="entry name" value="COILED-COIL DOMAIN-CONTAINING PROTEIN 88B"/>
    <property type="match status" value="1"/>
</dbReference>
<dbReference type="SUPFAM" id="SSF116907">
    <property type="entry name" value="Hook domain"/>
    <property type="match status" value="1"/>
</dbReference>
<keyword evidence="20" id="KW-0472">Membrane</keyword>
<keyword evidence="18" id="KW-0333">Golgi apparatus</keyword>
<feature type="binding site" evidence="29">
    <location>
        <position position="1490"/>
    </location>
    <ligand>
        <name>ATP</name>
        <dbReference type="ChEBI" id="CHEBI:30616"/>
    </ligand>
</feature>
<evidence type="ECO:0000256" key="6">
    <source>
        <dbReference type="ARBA" id="ARBA00009804"/>
    </source>
</evidence>
<name>A0A8I3QBM1_CANLF</name>
<dbReference type="GO" id="GO:0004674">
    <property type="term" value="F:protein serine/threonine kinase activity"/>
    <property type="evidence" value="ECO:0007669"/>
    <property type="project" value="UniProtKB-KW"/>
</dbReference>
<keyword evidence="9" id="KW-0723">Serine/threonine-protein kinase</keyword>
<evidence type="ECO:0000256" key="9">
    <source>
        <dbReference type="ARBA" id="ARBA00022527"/>
    </source>
</evidence>
<dbReference type="FunFam" id="1.10.418.10:FF:000076">
    <property type="entry name" value="Coiled-coil domain containing 88B"/>
    <property type="match status" value="1"/>
</dbReference>
<dbReference type="Gene3D" id="3.30.200.20">
    <property type="entry name" value="Phosphorylase Kinase, domain 1"/>
    <property type="match status" value="1"/>
</dbReference>
<keyword evidence="21" id="KW-0206">Cytoskeleton</keyword>
<evidence type="ECO:0000256" key="12">
    <source>
        <dbReference type="ARBA" id="ARBA00022737"/>
    </source>
</evidence>
<evidence type="ECO:0000256" key="21">
    <source>
        <dbReference type="ARBA" id="ARBA00023212"/>
    </source>
</evidence>
<organism evidence="34 35">
    <name type="scientific">Canis lupus familiaris</name>
    <name type="common">Dog</name>
    <name type="synonym">Canis familiaris</name>
    <dbReference type="NCBI Taxonomy" id="9615"/>
    <lineage>
        <taxon>Eukaryota</taxon>
        <taxon>Metazoa</taxon>
        <taxon>Chordata</taxon>
        <taxon>Craniata</taxon>
        <taxon>Vertebrata</taxon>
        <taxon>Euteleostomi</taxon>
        <taxon>Mammalia</taxon>
        <taxon>Eutheria</taxon>
        <taxon>Laurasiatheria</taxon>
        <taxon>Carnivora</taxon>
        <taxon>Caniformia</taxon>
        <taxon>Canidae</taxon>
        <taxon>Canis</taxon>
    </lineage>
</organism>
<feature type="signal peptide" evidence="32">
    <location>
        <begin position="1"/>
        <end position="31"/>
    </location>
</feature>
<evidence type="ECO:0000256" key="25">
    <source>
        <dbReference type="ARBA" id="ARBA00064574"/>
    </source>
</evidence>
<dbReference type="GO" id="GO:0042832">
    <property type="term" value="P:defense response to protozoan"/>
    <property type="evidence" value="ECO:0007669"/>
    <property type="project" value="Ensembl"/>
</dbReference>
<evidence type="ECO:0000256" key="32">
    <source>
        <dbReference type="SAM" id="SignalP"/>
    </source>
</evidence>
<evidence type="ECO:0000256" key="15">
    <source>
        <dbReference type="ARBA" id="ARBA00022824"/>
    </source>
</evidence>
<feature type="region of interest" description="Disordered" evidence="31">
    <location>
        <begin position="830"/>
        <end position="852"/>
    </location>
</feature>
<dbReference type="FunFam" id="3.30.200.20:FF:000686">
    <property type="entry name" value="Ribosomal protein S6 kinase"/>
    <property type="match status" value="1"/>
</dbReference>
<proteinExistence type="inferred from homology"/>
<keyword evidence="12" id="KW-0677">Repeat</keyword>
<evidence type="ECO:0000313" key="34">
    <source>
        <dbReference type="Ensembl" id="ENSCAFP00845042492.1"/>
    </source>
</evidence>
<evidence type="ECO:0000256" key="1">
    <source>
        <dbReference type="ARBA" id="ARBA00001946"/>
    </source>
</evidence>
<dbReference type="GO" id="GO:0051959">
    <property type="term" value="F:dynein light intermediate chain binding"/>
    <property type="evidence" value="ECO:0000318"/>
    <property type="project" value="GO_Central"/>
</dbReference>
<dbReference type="GO" id="GO:0005794">
    <property type="term" value="C:Golgi apparatus"/>
    <property type="evidence" value="ECO:0007669"/>
    <property type="project" value="UniProtKB-SubCell"/>
</dbReference>
<dbReference type="GO" id="GO:0005524">
    <property type="term" value="F:ATP binding"/>
    <property type="evidence" value="ECO:0007669"/>
    <property type="project" value="UniProtKB-UniRule"/>
</dbReference>
<keyword evidence="10" id="KW-0597">Phosphoprotein</keyword>
<evidence type="ECO:0000256" key="28">
    <source>
        <dbReference type="ARBA" id="ARBA00078746"/>
    </source>
</evidence>
<keyword evidence="17" id="KW-0346">Stress response</keyword>
<evidence type="ECO:0000256" key="22">
    <source>
        <dbReference type="ARBA" id="ARBA00047899"/>
    </source>
</evidence>
<dbReference type="GO" id="GO:0005783">
    <property type="term" value="C:endoplasmic reticulum"/>
    <property type="evidence" value="ECO:0007669"/>
    <property type="project" value="UniProtKB-SubCell"/>
</dbReference>
<evidence type="ECO:0000256" key="2">
    <source>
        <dbReference type="ARBA" id="ARBA00004170"/>
    </source>
</evidence>
<keyword evidence="19 30" id="KW-0175">Coiled coil</keyword>
<evidence type="ECO:0000256" key="19">
    <source>
        <dbReference type="ARBA" id="ARBA00023054"/>
    </source>
</evidence>
<evidence type="ECO:0000256" key="18">
    <source>
        <dbReference type="ARBA" id="ARBA00023034"/>
    </source>
</evidence>
<evidence type="ECO:0000256" key="27">
    <source>
        <dbReference type="ARBA" id="ARBA00075405"/>
    </source>
</evidence>
<feature type="coiled-coil region" evidence="30">
    <location>
        <begin position="1077"/>
        <end position="1283"/>
    </location>
</feature>
<feature type="region of interest" description="Disordered" evidence="31">
    <location>
        <begin position="621"/>
        <end position="697"/>
    </location>
</feature>
<evidence type="ECO:0000256" key="30">
    <source>
        <dbReference type="SAM" id="Coils"/>
    </source>
</evidence>
<evidence type="ECO:0000256" key="5">
    <source>
        <dbReference type="ARBA" id="ARBA00004555"/>
    </source>
</evidence>
<dbReference type="SMART" id="SM00220">
    <property type="entry name" value="S_TKc"/>
    <property type="match status" value="1"/>
</dbReference>
<evidence type="ECO:0000256" key="14">
    <source>
        <dbReference type="ARBA" id="ARBA00022777"/>
    </source>
</evidence>
<reference evidence="34" key="2">
    <citation type="submission" date="2025-08" db="UniProtKB">
        <authorList>
            <consortium name="Ensembl"/>
        </authorList>
    </citation>
    <scope>IDENTIFICATION</scope>
    <source>
        <strain evidence="34">Boxer</strain>
    </source>
</reference>
<dbReference type="GeneTree" id="ENSGT00940000162048"/>
<dbReference type="FunFam" id="1.10.510.10:FF:000109">
    <property type="entry name" value="Ribosomal protein S6 kinase"/>
    <property type="match status" value="1"/>
</dbReference>
<dbReference type="InterPro" id="IPR017441">
    <property type="entry name" value="Protein_kinase_ATP_BS"/>
</dbReference>
<dbReference type="GO" id="GO:0030705">
    <property type="term" value="P:cytoskeleton-dependent intracellular transport"/>
    <property type="evidence" value="ECO:0000318"/>
    <property type="project" value="GO_Central"/>
</dbReference>
<dbReference type="InterPro" id="IPR036872">
    <property type="entry name" value="CH_dom_sf"/>
</dbReference>
<protein>
    <recommendedName>
        <fullName evidence="26">Coiled-coil domain-containing protein 88B</fullName>
        <ecNumber evidence="7">2.7.11.1</ecNumber>
    </recommendedName>
    <alternativeName>
        <fullName evidence="27">Gipie</fullName>
    </alternativeName>
    <alternativeName>
        <fullName evidence="28">Hook-related protein 3</fullName>
    </alternativeName>
</protein>
<dbReference type="PANTHER" id="PTHR18947">
    <property type="entry name" value="HOOK PROTEINS"/>
    <property type="match status" value="1"/>
</dbReference>
<dbReference type="PROSITE" id="PS00108">
    <property type="entry name" value="PROTEIN_KINASE_ST"/>
    <property type="match status" value="1"/>
</dbReference>
<keyword evidence="35" id="KW-1185">Reference proteome</keyword>